<name>A0A9X4H397_9FIRM</name>
<dbReference type="NCBIfam" id="TIGR02535">
    <property type="entry name" value="hyp_Hser_kinase"/>
    <property type="match status" value="1"/>
</dbReference>
<keyword evidence="6 8" id="KW-0413">Isomerase</keyword>
<dbReference type="PANTHER" id="PTHR31209">
    <property type="entry name" value="COFACTOR-INDEPENDENT PHOSPHOGLYCERATE MUTASE"/>
    <property type="match status" value="1"/>
</dbReference>
<dbReference type="GO" id="GO:0046872">
    <property type="term" value="F:metal ion binding"/>
    <property type="evidence" value="ECO:0007669"/>
    <property type="project" value="InterPro"/>
</dbReference>
<dbReference type="PANTHER" id="PTHR31209:SF4">
    <property type="entry name" value="2,3-BISPHOSPHOGLYCERATE-INDEPENDENT PHOSPHOGLYCERATE MUTASE"/>
    <property type="match status" value="1"/>
</dbReference>
<evidence type="ECO:0000256" key="2">
    <source>
        <dbReference type="ARBA" id="ARBA00002315"/>
    </source>
</evidence>
<dbReference type="Gene3D" id="3.40.720.10">
    <property type="entry name" value="Alkaline Phosphatase, subunit A"/>
    <property type="match status" value="1"/>
</dbReference>
<evidence type="ECO:0000259" key="7">
    <source>
        <dbReference type="Pfam" id="PF01676"/>
    </source>
</evidence>
<dbReference type="InterPro" id="IPR017850">
    <property type="entry name" value="Alkaline_phosphatase_core_sf"/>
</dbReference>
<dbReference type="CDD" id="cd16011">
    <property type="entry name" value="iPGM_like"/>
    <property type="match status" value="1"/>
</dbReference>
<proteinExistence type="inferred from homology"/>
<dbReference type="RefSeq" id="WP_277444364.1">
    <property type="nucleotide sequence ID" value="NZ_JAKOAV010000021.1"/>
</dbReference>
<dbReference type="InterPro" id="IPR004456">
    <property type="entry name" value="Pglycerate_mutase_ApgM"/>
</dbReference>
<dbReference type="GO" id="GO:0006096">
    <property type="term" value="P:glycolytic process"/>
    <property type="evidence" value="ECO:0007669"/>
    <property type="project" value="UniProtKB-KW"/>
</dbReference>
<reference evidence="8" key="1">
    <citation type="submission" date="2022-02" db="EMBL/GenBank/DDBJ databases">
        <authorList>
            <person name="Leng L."/>
        </authorList>
    </citation>
    <scope>NUCLEOTIDE SEQUENCE</scope>
    <source>
        <strain evidence="8">JI</strain>
    </source>
</reference>
<dbReference type="AlphaFoldDB" id="A0A9X4H397"/>
<comment type="function">
    <text evidence="2">Catalyzes the interconversion of 2-phosphoglycerate and 3-phosphoglycerate.</text>
</comment>
<evidence type="ECO:0000256" key="6">
    <source>
        <dbReference type="ARBA" id="ARBA00023235"/>
    </source>
</evidence>
<sequence length="403" mass="44428">MKYVILLGDGMADEPVGELAGKTPLQAAATPNMDYLAANGVIGTVRTVPEGLPPGSDVANLSVMGYDPCKYYTGRSPLEAVSMGVDLGENDVAFRCNLVTLSDNGIYEEKTMIDYSSDEISTLEAKELIEDIDKRLSNDFIHFYPGISYRHLLVWKGGPVSSDLTPPHDISGRFITEYLPKGDGYETLIYLMKESNKILPEHPVNLRRKKEKGLRPATSIWLWGQGKKPALPKFIDKYGLTGSVISAVDLIKGIGICAGLKVVEVEGATGNIHTNFRGKALAALEELSKGKDFVYIHVEAPDEAGHRGELSNKVKAIEEVDKMLAELLNGLSQFKDYRIMLLPDHPTPMSIRTHSSSPVPFVIYTSGINTNNKIKSYNEEAAEQSDLIFSTGHELMDYFIRRK</sequence>
<dbReference type="InterPro" id="IPR006124">
    <property type="entry name" value="Metalloenzyme"/>
</dbReference>
<dbReference type="PIRSF" id="PIRSF006392">
    <property type="entry name" value="IPGAM_arch"/>
    <property type="match status" value="1"/>
</dbReference>
<comment type="similarity">
    <text evidence="4">Belongs to the BPG-independent phosphoglycerate mutase family. A-PGAM subfamily.</text>
</comment>
<evidence type="ECO:0000256" key="1">
    <source>
        <dbReference type="ARBA" id="ARBA00000370"/>
    </source>
</evidence>
<keyword evidence="5" id="KW-0324">Glycolysis</keyword>
<dbReference type="InterPro" id="IPR042253">
    <property type="entry name" value="Pglycerate_mutase_ApgM_sf"/>
</dbReference>
<evidence type="ECO:0000313" key="8">
    <source>
        <dbReference type="EMBL" id="MDF9408956.1"/>
    </source>
</evidence>
<gene>
    <name evidence="8" type="ORF">L7E55_11400</name>
</gene>
<comment type="pathway">
    <text evidence="3">Carbohydrate degradation.</text>
</comment>
<dbReference type="Gene3D" id="3.30.70.2130">
    <property type="entry name" value="Metalloenzyme domain"/>
    <property type="match status" value="1"/>
</dbReference>
<dbReference type="NCBIfam" id="NF003242">
    <property type="entry name" value="PRK04200.1"/>
    <property type="match status" value="1"/>
</dbReference>
<comment type="caution">
    <text evidence="8">The sequence shown here is derived from an EMBL/GenBank/DDBJ whole genome shotgun (WGS) entry which is preliminary data.</text>
</comment>
<dbReference type="EC" id="5.4.2.12" evidence="8"/>
<dbReference type="InterPro" id="IPR023665">
    <property type="entry name" value="ApgAM_prokaryotes"/>
</dbReference>
<evidence type="ECO:0000256" key="4">
    <source>
        <dbReference type="ARBA" id="ARBA00005524"/>
    </source>
</evidence>
<dbReference type="Proteomes" id="UP001154312">
    <property type="component" value="Unassembled WGS sequence"/>
</dbReference>
<evidence type="ECO:0000256" key="5">
    <source>
        <dbReference type="ARBA" id="ARBA00023152"/>
    </source>
</evidence>
<dbReference type="NCBIfam" id="TIGR00306">
    <property type="entry name" value="apgM"/>
    <property type="match status" value="1"/>
</dbReference>
<dbReference type="Pfam" id="PF10143">
    <property type="entry name" value="PhosphMutase"/>
    <property type="match status" value="1"/>
</dbReference>
<protein>
    <submittedName>
        <fullName evidence="8">Cofactor-independent phosphoglycerate mutase</fullName>
        <ecNumber evidence="8">5.4.2.12</ecNumber>
    </submittedName>
</protein>
<dbReference type="SUPFAM" id="SSF53649">
    <property type="entry name" value="Alkaline phosphatase-like"/>
    <property type="match status" value="1"/>
</dbReference>
<dbReference type="Pfam" id="PF01676">
    <property type="entry name" value="Metalloenzyme"/>
    <property type="match status" value="1"/>
</dbReference>
<evidence type="ECO:0000313" key="9">
    <source>
        <dbReference type="Proteomes" id="UP001154312"/>
    </source>
</evidence>
<keyword evidence="9" id="KW-1185">Reference proteome</keyword>
<evidence type="ECO:0000256" key="3">
    <source>
        <dbReference type="ARBA" id="ARBA00004921"/>
    </source>
</evidence>
<dbReference type="EMBL" id="JAKOAV010000021">
    <property type="protein sequence ID" value="MDF9408956.1"/>
    <property type="molecule type" value="Genomic_DNA"/>
</dbReference>
<accession>A0A9X4H397</accession>
<comment type="catalytic activity">
    <reaction evidence="1">
        <text>(2R)-2-phosphoglycerate = (2R)-3-phosphoglycerate</text>
        <dbReference type="Rhea" id="RHEA:15901"/>
        <dbReference type="ChEBI" id="CHEBI:58272"/>
        <dbReference type="ChEBI" id="CHEBI:58289"/>
        <dbReference type="EC" id="5.4.2.12"/>
    </reaction>
</comment>
<feature type="domain" description="Metalloenzyme" evidence="7">
    <location>
        <begin position="1"/>
        <end position="375"/>
    </location>
</feature>
<dbReference type="GO" id="GO:0004619">
    <property type="term" value="F:phosphoglycerate mutase activity"/>
    <property type="evidence" value="ECO:0007669"/>
    <property type="project" value="UniProtKB-EC"/>
</dbReference>
<organism evidence="8 9">
    <name type="scientific">Pelotomaculum isophthalicicum JI</name>
    <dbReference type="NCBI Taxonomy" id="947010"/>
    <lineage>
        <taxon>Bacteria</taxon>
        <taxon>Bacillati</taxon>
        <taxon>Bacillota</taxon>
        <taxon>Clostridia</taxon>
        <taxon>Eubacteriales</taxon>
        <taxon>Desulfotomaculaceae</taxon>
        <taxon>Pelotomaculum</taxon>
    </lineage>
</organism>